<organism evidence="1 2">
    <name type="scientific">Actinopolymorpha rutila</name>
    <dbReference type="NCBI Taxonomy" id="446787"/>
    <lineage>
        <taxon>Bacteria</taxon>
        <taxon>Bacillati</taxon>
        <taxon>Actinomycetota</taxon>
        <taxon>Actinomycetes</taxon>
        <taxon>Propionibacteriales</taxon>
        <taxon>Actinopolymorphaceae</taxon>
        <taxon>Actinopolymorpha</taxon>
    </lineage>
</organism>
<proteinExistence type="predicted"/>
<evidence type="ECO:0000313" key="1">
    <source>
        <dbReference type="EMBL" id="NYH92198.1"/>
    </source>
</evidence>
<dbReference type="RefSeq" id="WP_179789651.1">
    <property type="nucleotide sequence ID" value="NZ_BAAARR010000005.1"/>
</dbReference>
<protein>
    <submittedName>
        <fullName evidence="1">Uncharacterized protein</fullName>
    </submittedName>
</protein>
<dbReference type="AlphaFoldDB" id="A0A852ZJW9"/>
<gene>
    <name evidence="1" type="ORF">F4554_004836</name>
</gene>
<accession>A0A852ZJW9</accession>
<evidence type="ECO:0000313" key="2">
    <source>
        <dbReference type="Proteomes" id="UP000579605"/>
    </source>
</evidence>
<sequence length="55" mass="6287">MDNYLARLTELGKDSESYLFDAGHFSVVTDERIHQMRLQLDFCTRNVPAGQRGLA</sequence>
<reference evidence="1 2" key="1">
    <citation type="submission" date="2020-07" db="EMBL/GenBank/DDBJ databases">
        <title>Sequencing the genomes of 1000 actinobacteria strains.</title>
        <authorList>
            <person name="Klenk H.-P."/>
        </authorList>
    </citation>
    <scope>NUCLEOTIDE SEQUENCE [LARGE SCALE GENOMIC DNA]</scope>
    <source>
        <strain evidence="1 2">DSM 18448</strain>
    </source>
</reference>
<keyword evidence="2" id="KW-1185">Reference proteome</keyword>
<comment type="caution">
    <text evidence="1">The sequence shown here is derived from an EMBL/GenBank/DDBJ whole genome shotgun (WGS) entry which is preliminary data.</text>
</comment>
<name>A0A852ZJW9_9ACTN</name>
<dbReference type="EMBL" id="JACBZH010000001">
    <property type="protein sequence ID" value="NYH92198.1"/>
    <property type="molecule type" value="Genomic_DNA"/>
</dbReference>
<dbReference type="Proteomes" id="UP000579605">
    <property type="component" value="Unassembled WGS sequence"/>
</dbReference>